<dbReference type="InterPro" id="IPR039044">
    <property type="entry name" value="Trm13"/>
</dbReference>
<dbReference type="EMBL" id="MNPL01022162">
    <property type="protein sequence ID" value="OQR69075.1"/>
    <property type="molecule type" value="Genomic_DNA"/>
</dbReference>
<dbReference type="OrthoDB" id="6486875at2759"/>
<keyword evidence="1" id="KW-0863">Zinc-finger</keyword>
<comment type="catalytic activity">
    <reaction evidence="1">
        <text>adenosine(4) in tRNA(His) + S-adenosyl-L-methionine = 2'-O-methyladenosine(4) in tRNA(His) + S-adenosyl-L-homocysteine + H(+)</text>
        <dbReference type="Rhea" id="RHEA:43196"/>
        <dbReference type="Rhea" id="RHEA-COMP:10401"/>
        <dbReference type="Rhea" id="RHEA-COMP:10402"/>
        <dbReference type="ChEBI" id="CHEBI:15378"/>
        <dbReference type="ChEBI" id="CHEBI:57856"/>
        <dbReference type="ChEBI" id="CHEBI:59789"/>
        <dbReference type="ChEBI" id="CHEBI:74411"/>
        <dbReference type="ChEBI" id="CHEBI:74477"/>
        <dbReference type="EC" id="2.1.1.225"/>
    </reaction>
</comment>
<dbReference type="STRING" id="418985.A0A1V9X651"/>
<name>A0A1V9X651_9ACAR</name>
<accession>A0A1V9X651</accession>
<comment type="catalytic activity">
    <reaction evidence="1">
        <text>cytidine(4) in tRNA(Pro) + S-adenosyl-L-methionine = 2'-O-methylcytidine(4) in tRNA(Pro) + S-adenosyl-L-homocysteine + H(+)</text>
        <dbReference type="Rhea" id="RHEA:32767"/>
        <dbReference type="Rhea" id="RHEA-COMP:10397"/>
        <dbReference type="Rhea" id="RHEA-COMP:10398"/>
        <dbReference type="ChEBI" id="CHEBI:15378"/>
        <dbReference type="ChEBI" id="CHEBI:57856"/>
        <dbReference type="ChEBI" id="CHEBI:59789"/>
        <dbReference type="ChEBI" id="CHEBI:74495"/>
        <dbReference type="ChEBI" id="CHEBI:82748"/>
        <dbReference type="EC" id="2.1.1.225"/>
    </reaction>
</comment>
<protein>
    <recommendedName>
        <fullName evidence="1">tRNA:m(4)X modification enzyme TRM13</fullName>
        <ecNumber evidence="1">2.1.1.225</ecNumber>
    </recommendedName>
</protein>
<comment type="similarity">
    <text evidence="1">Belongs to the methyltransferase TRM13 family.</text>
</comment>
<feature type="domain" description="Methyltransferase TRM13" evidence="3">
    <location>
        <begin position="1"/>
        <end position="191"/>
    </location>
</feature>
<evidence type="ECO:0000256" key="2">
    <source>
        <dbReference type="SAM" id="MobiDB-lite"/>
    </source>
</evidence>
<organism evidence="4 5">
    <name type="scientific">Tropilaelaps mercedesae</name>
    <dbReference type="NCBI Taxonomy" id="418985"/>
    <lineage>
        <taxon>Eukaryota</taxon>
        <taxon>Metazoa</taxon>
        <taxon>Ecdysozoa</taxon>
        <taxon>Arthropoda</taxon>
        <taxon>Chelicerata</taxon>
        <taxon>Arachnida</taxon>
        <taxon>Acari</taxon>
        <taxon>Parasitiformes</taxon>
        <taxon>Mesostigmata</taxon>
        <taxon>Gamasina</taxon>
        <taxon>Dermanyssoidea</taxon>
        <taxon>Laelapidae</taxon>
        <taxon>Tropilaelaps</taxon>
    </lineage>
</organism>
<proteinExistence type="inferred from homology"/>
<dbReference type="AlphaFoldDB" id="A0A1V9X651"/>
<keyword evidence="1" id="KW-0819">tRNA processing</keyword>
<dbReference type="InParanoid" id="A0A1V9X651"/>
<keyword evidence="1" id="KW-0949">S-adenosyl-L-methionine</keyword>
<dbReference type="PANTHER" id="PTHR12998:SF0">
    <property type="entry name" value="TRNA:M(4)X MODIFICATION ENZYME TRM13 HOMOLOG"/>
    <property type="match status" value="1"/>
</dbReference>
<comment type="caution">
    <text evidence="4">The sequence shown here is derived from an EMBL/GenBank/DDBJ whole genome shotgun (WGS) entry which is preliminary data.</text>
</comment>
<dbReference type="GO" id="GO:0106050">
    <property type="term" value="F:tRNA 2'-O-methyltransferase activity"/>
    <property type="evidence" value="ECO:0007669"/>
    <property type="project" value="UniProtKB-UniRule"/>
</dbReference>
<dbReference type="Pfam" id="PF05206">
    <property type="entry name" value="TRM13"/>
    <property type="match status" value="1"/>
</dbReference>
<comment type="function">
    <text evidence="1">tRNA methylase which 2'-O-methylates cytidine(4) in tRNA(Pro) and tRNA(Gly)(GCC), and adenosine(4) in tRNA(His).</text>
</comment>
<keyword evidence="1" id="KW-0862">Zinc</keyword>
<gene>
    <name evidence="4" type="ORF">BIW11_12494</name>
</gene>
<feature type="region of interest" description="Disordered" evidence="2">
    <location>
        <begin position="97"/>
        <end position="136"/>
    </location>
</feature>
<sequence length="197" mass="22018">MAVCCHHRCEWRWYCGKSWLEDHEITEQDFQLMVSMAGWATCGSRSSAPELRATQEGDDLDVSGNFGNETKNSILVEAGKVSAIKKLDGARILTKVDDSSRGTAEKDAVSKPAAERQKEEQQHKCANADQDRPGRYQMMGLTPKRRQEIGYMVKAVLDEGRLSYLRSRGMTAVRVNFIAQTYTPENFAIVATARAVP</sequence>
<dbReference type="InterPro" id="IPR007871">
    <property type="entry name" value="Methyltransferase_TRM13"/>
</dbReference>
<dbReference type="EC" id="2.1.1.225" evidence="1"/>
<evidence type="ECO:0000313" key="5">
    <source>
        <dbReference type="Proteomes" id="UP000192247"/>
    </source>
</evidence>
<reference evidence="4 5" key="1">
    <citation type="journal article" date="2017" name="Gigascience">
        <title>Draft genome of the honey bee ectoparasitic mite, Tropilaelaps mercedesae, is shaped by the parasitic life history.</title>
        <authorList>
            <person name="Dong X."/>
            <person name="Armstrong S.D."/>
            <person name="Xia D."/>
            <person name="Makepeace B.L."/>
            <person name="Darby A.C."/>
            <person name="Kadowaki T."/>
        </authorList>
    </citation>
    <scope>NUCLEOTIDE SEQUENCE [LARGE SCALE GENOMIC DNA]</scope>
    <source>
        <strain evidence="4">Wuxi-XJTLU</strain>
    </source>
</reference>
<feature type="compositionally biased region" description="Basic and acidic residues" evidence="2">
    <location>
        <begin position="97"/>
        <end position="123"/>
    </location>
</feature>
<comment type="catalytic activity">
    <reaction evidence="1">
        <text>cytidine(4) in tRNA(Gly)(GCC) + S-adenosyl-L-methionine = 2'-O-methylcytidine(4) in tRNA(Gly)(GCC) + S-adenosyl-L-homocysteine + H(+)</text>
        <dbReference type="Rhea" id="RHEA:43192"/>
        <dbReference type="Rhea" id="RHEA-COMP:10399"/>
        <dbReference type="Rhea" id="RHEA-COMP:10400"/>
        <dbReference type="ChEBI" id="CHEBI:15378"/>
        <dbReference type="ChEBI" id="CHEBI:57856"/>
        <dbReference type="ChEBI" id="CHEBI:59789"/>
        <dbReference type="ChEBI" id="CHEBI:74495"/>
        <dbReference type="ChEBI" id="CHEBI:82748"/>
        <dbReference type="EC" id="2.1.1.225"/>
    </reaction>
</comment>
<keyword evidence="1 4" id="KW-0808">Transferase</keyword>
<dbReference type="PANTHER" id="PTHR12998">
    <property type="entry name" value="TRNA:M(4)X MODIFICATION ENZYME TRM13 HOMOLOG"/>
    <property type="match status" value="1"/>
</dbReference>
<keyword evidence="1" id="KW-0479">Metal-binding</keyword>
<evidence type="ECO:0000259" key="3">
    <source>
        <dbReference type="Pfam" id="PF05206"/>
    </source>
</evidence>
<keyword evidence="5" id="KW-1185">Reference proteome</keyword>
<dbReference type="GO" id="GO:0030488">
    <property type="term" value="P:tRNA methylation"/>
    <property type="evidence" value="ECO:0007669"/>
    <property type="project" value="InterPro"/>
</dbReference>
<dbReference type="GO" id="GO:0008270">
    <property type="term" value="F:zinc ion binding"/>
    <property type="evidence" value="ECO:0007669"/>
    <property type="project" value="UniProtKB-KW"/>
</dbReference>
<keyword evidence="1 4" id="KW-0489">Methyltransferase</keyword>
<evidence type="ECO:0000256" key="1">
    <source>
        <dbReference type="RuleBase" id="RU367103"/>
    </source>
</evidence>
<evidence type="ECO:0000313" key="4">
    <source>
        <dbReference type="EMBL" id="OQR69075.1"/>
    </source>
</evidence>
<dbReference type="Proteomes" id="UP000192247">
    <property type="component" value="Unassembled WGS sequence"/>
</dbReference>